<dbReference type="Proteomes" id="UP000811282">
    <property type="component" value="Unassembled WGS sequence"/>
</dbReference>
<evidence type="ECO:0000313" key="2">
    <source>
        <dbReference type="EMBL" id="MBT9432487.1"/>
    </source>
</evidence>
<dbReference type="EMBL" id="JAFJYC010000001">
    <property type="protein sequence ID" value="MBT9432487.1"/>
    <property type="molecule type" value="Genomic_DNA"/>
</dbReference>
<dbReference type="InterPro" id="IPR031161">
    <property type="entry name" value="Peptidase_M60_dom"/>
</dbReference>
<keyword evidence="3" id="KW-1185">Reference proteome</keyword>
<comment type="caution">
    <text evidence="2">The sequence shown here is derived from an EMBL/GenBank/DDBJ whole genome shotgun (WGS) entry which is preliminary data.</text>
</comment>
<evidence type="ECO:0000259" key="1">
    <source>
        <dbReference type="PROSITE" id="PS51723"/>
    </source>
</evidence>
<reference evidence="2 3" key="1">
    <citation type="journal article" date="2021" name="Genome Biol. Evol.">
        <title>The evolution of interdependence in a four-way mealybug symbiosis.</title>
        <authorList>
            <person name="Garber A.I."/>
            <person name="Kupper M."/>
            <person name="Laetsch D.R."/>
            <person name="Weldon S.R."/>
            <person name="Ladinsky M.S."/>
            <person name="Bjorkman P.J."/>
            <person name="McCutcheon J.P."/>
        </authorList>
    </citation>
    <scope>NUCLEOTIDE SEQUENCE [LARGE SCALE GENOMIC DNA]</scope>
    <source>
        <strain evidence="2">SOD</strain>
    </source>
</reference>
<dbReference type="SMART" id="SM01276">
    <property type="entry name" value="M60-like"/>
    <property type="match status" value="1"/>
</dbReference>
<gene>
    <name evidence="2" type="ORF">JZM24_10745</name>
</gene>
<dbReference type="Pfam" id="PF13402">
    <property type="entry name" value="Peptidase_M60"/>
    <property type="match status" value="1"/>
</dbReference>
<protein>
    <submittedName>
        <fullName evidence="2">M60 family metallopeptidase</fullName>
    </submittedName>
</protein>
<dbReference type="Gene3D" id="3.40.390.80">
    <property type="entry name" value="Peptidase M60, enhancin-like domain 2"/>
    <property type="match status" value="1"/>
</dbReference>
<sequence>MKTFTVHGNGSASAFCDLQRRSLRHSELRPIGFYTQKGNKITLTVRWDTNELVFAQIGVPDMHNTTVTPLARGENTFTAAHDGLVAFINKNACCAVEITLDSELMRIPSFRLGVSSNATFFAEMDKYPKAPIILLSSKRADIVVHYNSAVNFLSDPDSLMRNVERFLQAQETISGLQANSRYDYGLDPNKMLYVEVNHGYMFCTQGYMGFHGEAALQRLLTTPTSWGVWHESGYQMQQHPAKWSDGTGMTEVTVNLYSMAAQEALLGRVNMILPRHLRTAFVS</sequence>
<feature type="domain" description="Peptidase M60" evidence="1">
    <location>
        <begin position="26"/>
        <end position="283"/>
    </location>
</feature>
<accession>A0ABS5YBZ0</accession>
<dbReference type="RefSeq" id="WP_215669629.1">
    <property type="nucleotide sequence ID" value="NZ_JAFJYC010000001.1"/>
</dbReference>
<evidence type="ECO:0000313" key="3">
    <source>
        <dbReference type="Proteomes" id="UP000811282"/>
    </source>
</evidence>
<organism evidence="2 3">
    <name type="scientific">Candidatus Sodalis endolongispinus</name>
    <dbReference type="NCBI Taxonomy" id="2812662"/>
    <lineage>
        <taxon>Bacteria</taxon>
        <taxon>Pseudomonadati</taxon>
        <taxon>Pseudomonadota</taxon>
        <taxon>Gammaproteobacteria</taxon>
        <taxon>Enterobacterales</taxon>
        <taxon>Bruguierivoracaceae</taxon>
        <taxon>Sodalis</taxon>
    </lineage>
</organism>
<dbReference type="PROSITE" id="PS51723">
    <property type="entry name" value="PEPTIDASE_M60"/>
    <property type="match status" value="1"/>
</dbReference>
<proteinExistence type="predicted"/>
<name>A0ABS5YBZ0_9GAMM</name>
<dbReference type="Gene3D" id="2.60.120.1250">
    <property type="entry name" value="Peptidase M60, enhancin-like domain 1"/>
    <property type="match status" value="1"/>
</dbReference>